<keyword evidence="4" id="KW-1185">Reference proteome</keyword>
<accession>A0A7V8LL39</accession>
<reference evidence="3 4" key="1">
    <citation type="submission" date="2015-09" db="EMBL/GenBank/DDBJ databases">
        <title>Genome Sequences of Mycobacterium immunogenum Isolates, Recuperated from a Chloraminated Drinking Water Distribution System Simulator Subjected to Episodes of Nitrification.</title>
        <authorList>
            <person name="Gomez-Alvarez V."/>
            <person name="Revetta R.P."/>
        </authorList>
    </citation>
    <scope>NUCLEOTIDE SEQUENCE [LARGE SCALE GENOMIC DNA]</scope>
    <source>
        <strain evidence="1 3">H008</strain>
        <strain evidence="2 4">H076</strain>
    </source>
</reference>
<name>A0A7V8LL39_9MYCO</name>
<gene>
    <name evidence="1" type="ORF">AN908_22665</name>
    <name evidence="2" type="ORF">AN912_17920</name>
</gene>
<dbReference type="Proteomes" id="UP000037962">
    <property type="component" value="Unassembled WGS sequence"/>
</dbReference>
<dbReference type="AlphaFoldDB" id="A0A7V8LL39"/>
<dbReference type="RefSeq" id="WP_054173182.1">
    <property type="nucleotide sequence ID" value="NZ_CP011530.1"/>
</dbReference>
<evidence type="ECO:0000313" key="1">
    <source>
        <dbReference type="EMBL" id="KPG05253.1"/>
    </source>
</evidence>
<dbReference type="KEGG" id="miz:BAB75_10490"/>
<dbReference type="EMBL" id="LJFS01000023">
    <property type="protein sequence ID" value="KPG31440.1"/>
    <property type="molecule type" value="Genomic_DNA"/>
</dbReference>
<evidence type="ECO:0000313" key="2">
    <source>
        <dbReference type="EMBL" id="KPG31440.1"/>
    </source>
</evidence>
<evidence type="ECO:0000313" key="4">
    <source>
        <dbReference type="Proteomes" id="UP000037962"/>
    </source>
</evidence>
<dbReference type="Proteomes" id="UP000037843">
    <property type="component" value="Unassembled WGS sequence"/>
</dbReference>
<evidence type="ECO:0000313" key="3">
    <source>
        <dbReference type="Proteomes" id="UP000037843"/>
    </source>
</evidence>
<organism evidence="1 3">
    <name type="scientific">Mycobacteroides immunogenum</name>
    <dbReference type="NCBI Taxonomy" id="83262"/>
    <lineage>
        <taxon>Bacteria</taxon>
        <taxon>Bacillati</taxon>
        <taxon>Actinomycetota</taxon>
        <taxon>Actinomycetes</taxon>
        <taxon>Mycobacteriales</taxon>
        <taxon>Mycobacteriaceae</taxon>
        <taxon>Mycobacteroides</taxon>
    </lineage>
</organism>
<sequence length="71" mass="7922">MKVPYMNLGQQPEGTVVEVIMQGGEAFVEVLDDNNLGLLTDGQVHTYFGQNLNAEPPYNPETHVTRLIIQH</sequence>
<dbReference type="GeneID" id="45764297"/>
<dbReference type="EMBL" id="LJFO01000015">
    <property type="protein sequence ID" value="KPG05253.1"/>
    <property type="molecule type" value="Genomic_DNA"/>
</dbReference>
<protein>
    <submittedName>
        <fullName evidence="1">Uncharacterized protein</fullName>
    </submittedName>
</protein>
<comment type="caution">
    <text evidence="1">The sequence shown here is derived from an EMBL/GenBank/DDBJ whole genome shotgun (WGS) entry which is preliminary data.</text>
</comment>
<proteinExistence type="predicted"/>